<dbReference type="SFLD" id="SFLDG01386">
    <property type="entry name" value="main_SPASM_domain-containing"/>
    <property type="match status" value="1"/>
</dbReference>
<reference evidence="9" key="1">
    <citation type="submission" date="2018-08" db="EMBL/GenBank/DDBJ databases">
        <authorList>
            <person name="Chevrot R."/>
        </authorList>
    </citation>
    <scope>NUCLEOTIDE SEQUENCE [LARGE SCALE GENOMIC DNA]</scope>
</reference>
<comment type="similarity">
    <text evidence="6">Belongs to the radical SAM superfamily. Anaerobic sulfatase-maturating enzyme family.</text>
</comment>
<evidence type="ECO:0000256" key="4">
    <source>
        <dbReference type="ARBA" id="ARBA00023004"/>
    </source>
</evidence>
<dbReference type="Gene3D" id="3.20.20.70">
    <property type="entry name" value="Aldolase class I"/>
    <property type="match status" value="1"/>
</dbReference>
<dbReference type="GO" id="GO:0016491">
    <property type="term" value="F:oxidoreductase activity"/>
    <property type="evidence" value="ECO:0007669"/>
    <property type="project" value="InterPro"/>
</dbReference>
<dbReference type="InterPro" id="IPR023885">
    <property type="entry name" value="4Fe4S-binding_SPASM_dom"/>
</dbReference>
<evidence type="ECO:0000256" key="1">
    <source>
        <dbReference type="ARBA" id="ARBA00001966"/>
    </source>
</evidence>
<dbReference type="SFLD" id="SFLDS00029">
    <property type="entry name" value="Radical_SAM"/>
    <property type="match status" value="1"/>
</dbReference>
<dbReference type="CDD" id="cd01335">
    <property type="entry name" value="Radical_SAM"/>
    <property type="match status" value="1"/>
</dbReference>
<protein>
    <recommendedName>
        <fullName evidence="7">Radical SAM core domain-containing protein</fullName>
    </recommendedName>
</protein>
<name>A0A383RM54_PAEAL</name>
<dbReference type="Pfam" id="PF13186">
    <property type="entry name" value="SPASM"/>
    <property type="match status" value="1"/>
</dbReference>
<evidence type="ECO:0000313" key="8">
    <source>
        <dbReference type="EMBL" id="SYX87459.1"/>
    </source>
</evidence>
<dbReference type="SFLD" id="SFLDG01384">
    <property type="entry name" value="thioether_bond_formation_requi"/>
    <property type="match status" value="1"/>
</dbReference>
<evidence type="ECO:0000256" key="5">
    <source>
        <dbReference type="ARBA" id="ARBA00023014"/>
    </source>
</evidence>
<dbReference type="InterPro" id="IPR007197">
    <property type="entry name" value="rSAM"/>
</dbReference>
<evidence type="ECO:0000256" key="6">
    <source>
        <dbReference type="ARBA" id="ARBA00023601"/>
    </source>
</evidence>
<keyword evidence="4" id="KW-0408">Iron</keyword>
<dbReference type="PANTHER" id="PTHR43273">
    <property type="entry name" value="ANAEROBIC SULFATASE-MATURATING ENZYME HOMOLOG ASLB-RELATED"/>
    <property type="match status" value="1"/>
</dbReference>
<dbReference type="SUPFAM" id="SSF102114">
    <property type="entry name" value="Radical SAM enzymes"/>
    <property type="match status" value="1"/>
</dbReference>
<accession>A0A383RM54</accession>
<dbReference type="InterPro" id="IPR023867">
    <property type="entry name" value="Sulphatase_maturase_rSAM"/>
</dbReference>
<dbReference type="AlphaFoldDB" id="A0A383RM54"/>
<evidence type="ECO:0000259" key="7">
    <source>
        <dbReference type="PROSITE" id="PS51918"/>
    </source>
</evidence>
<keyword evidence="2" id="KW-0949">S-adenosyl-L-methionine</keyword>
<evidence type="ECO:0000313" key="9">
    <source>
        <dbReference type="Proteomes" id="UP000304148"/>
    </source>
</evidence>
<dbReference type="GO" id="GO:0046872">
    <property type="term" value="F:metal ion binding"/>
    <property type="evidence" value="ECO:0007669"/>
    <property type="project" value="UniProtKB-KW"/>
</dbReference>
<proteinExistence type="inferred from homology"/>
<dbReference type="SFLD" id="SFLDG01067">
    <property type="entry name" value="SPASM/twitch_domain_containing"/>
    <property type="match status" value="1"/>
</dbReference>
<dbReference type="Proteomes" id="UP000304148">
    <property type="component" value="Chromosome"/>
</dbReference>
<dbReference type="NCBIfam" id="TIGR04085">
    <property type="entry name" value="rSAM_more_4Fe4S"/>
    <property type="match status" value="1"/>
</dbReference>
<keyword evidence="5" id="KW-0411">Iron-sulfur</keyword>
<gene>
    <name evidence="8" type="ORF">PBLR_15889</name>
</gene>
<feature type="domain" description="Radical SAM core" evidence="7">
    <location>
        <begin position="1"/>
        <end position="217"/>
    </location>
</feature>
<dbReference type="PROSITE" id="PS51918">
    <property type="entry name" value="RADICAL_SAM"/>
    <property type="match status" value="1"/>
</dbReference>
<dbReference type="GO" id="GO:0051536">
    <property type="term" value="F:iron-sulfur cluster binding"/>
    <property type="evidence" value="ECO:0007669"/>
    <property type="project" value="UniProtKB-KW"/>
</dbReference>
<dbReference type="PANTHER" id="PTHR43273:SF3">
    <property type="entry name" value="ANAEROBIC SULFATASE-MATURATING ENZYME HOMOLOG ASLB-RELATED"/>
    <property type="match status" value="1"/>
</dbReference>
<organism evidence="8 9">
    <name type="scientific">Paenibacillus alvei</name>
    <name type="common">Bacillus alvei</name>
    <dbReference type="NCBI Taxonomy" id="44250"/>
    <lineage>
        <taxon>Bacteria</taxon>
        <taxon>Bacillati</taxon>
        <taxon>Bacillota</taxon>
        <taxon>Bacilli</taxon>
        <taxon>Bacillales</taxon>
        <taxon>Paenibacillaceae</taxon>
        <taxon>Paenibacillus</taxon>
    </lineage>
</organism>
<evidence type="ECO:0000256" key="3">
    <source>
        <dbReference type="ARBA" id="ARBA00022723"/>
    </source>
</evidence>
<dbReference type="EMBL" id="LS992241">
    <property type="protein sequence ID" value="SYX87459.1"/>
    <property type="molecule type" value="Genomic_DNA"/>
</dbReference>
<dbReference type="InterPro" id="IPR013785">
    <property type="entry name" value="Aldolase_TIM"/>
</dbReference>
<evidence type="ECO:0000256" key="2">
    <source>
        <dbReference type="ARBA" id="ARBA00022691"/>
    </source>
</evidence>
<dbReference type="Pfam" id="PF04055">
    <property type="entry name" value="Radical_SAM"/>
    <property type="match status" value="1"/>
</dbReference>
<dbReference type="InterPro" id="IPR058240">
    <property type="entry name" value="rSAM_sf"/>
</dbReference>
<comment type="cofactor">
    <cofactor evidence="1">
        <name>[4Fe-4S] cluster</name>
        <dbReference type="ChEBI" id="CHEBI:49883"/>
    </cofactor>
</comment>
<dbReference type="RefSeq" id="WP_138189055.1">
    <property type="nucleotide sequence ID" value="NZ_LS992241.1"/>
</dbReference>
<sequence length="329" mass="38282">MLVHIFVTNNCNLKCEYCYVSDLKKKKNFTTDSVEDLIVFVNKAIALNKSERITLDFFGGEPLLNKRVIEEIIKKARVHIPIKQSYMMTTNGTLLTTQYVDFLAEHHFLLSLSLDGIPEQHNKQRKYEDGSPSWETISRNIEYVLKKIPTVTARMTFNAESVSNLYENVQFIVQQGFKVIKPVPDFFDSRWDEDSFSILREQFRKIQDYANEIKDVQISLFKKELVIQGDCTGGYDTFSIDANGDIYPCNYIVGTEMFRLGNIHHIEDFELTRFHTDHSQRVECTKCSYFTTCTSARCIFTNYKMTKDLCKPNGFFCAFERLQSSYVMV</sequence>
<keyword evidence="3" id="KW-0479">Metal-binding</keyword>